<dbReference type="GO" id="GO:0043248">
    <property type="term" value="P:proteasome assembly"/>
    <property type="evidence" value="ECO:0007669"/>
    <property type="project" value="InterPro"/>
</dbReference>
<protein>
    <submittedName>
        <fullName evidence="1">Uncharacterized protein</fullName>
    </submittedName>
</protein>
<dbReference type="SUPFAM" id="SSF48371">
    <property type="entry name" value="ARM repeat"/>
    <property type="match status" value="1"/>
</dbReference>
<dbReference type="Pfam" id="PF10508">
    <property type="entry name" value="Proteasom_PSMB"/>
    <property type="match status" value="1"/>
</dbReference>
<name>A0A7S4T0K7_9STRA</name>
<proteinExistence type="predicted"/>
<dbReference type="InterPro" id="IPR019538">
    <property type="entry name" value="PSMD5"/>
</dbReference>
<dbReference type="AlphaFoldDB" id="A0A7S4T0K7"/>
<dbReference type="GO" id="GO:0005829">
    <property type="term" value="C:cytosol"/>
    <property type="evidence" value="ECO:0007669"/>
    <property type="project" value="TreeGrafter"/>
</dbReference>
<gene>
    <name evidence="1" type="ORF">DBRI00130_LOCUS41382</name>
</gene>
<evidence type="ECO:0000313" key="1">
    <source>
        <dbReference type="EMBL" id="CAE4661904.1"/>
    </source>
</evidence>
<dbReference type="PANTHER" id="PTHR13554">
    <property type="entry name" value="26S PROTEASOME NON-ATPASE REGULATORY SUBUNIT 5-RELATED"/>
    <property type="match status" value="1"/>
</dbReference>
<reference evidence="1" key="1">
    <citation type="submission" date="2021-01" db="EMBL/GenBank/DDBJ databases">
        <authorList>
            <person name="Corre E."/>
            <person name="Pelletier E."/>
            <person name="Niang G."/>
            <person name="Scheremetjew M."/>
            <person name="Finn R."/>
            <person name="Kale V."/>
            <person name="Holt S."/>
            <person name="Cochrane G."/>
            <person name="Meng A."/>
            <person name="Brown T."/>
            <person name="Cohen L."/>
        </authorList>
    </citation>
    <scope>NUCLEOTIDE SEQUENCE</scope>
    <source>
        <strain evidence="1">GSO104</strain>
    </source>
</reference>
<dbReference type="EMBL" id="HBNS01057523">
    <property type="protein sequence ID" value="CAE4661904.1"/>
    <property type="molecule type" value="Transcribed_RNA"/>
</dbReference>
<accession>A0A7S4T0K7</accession>
<sequence>MDLLALKLFMNSSSSSPSLPASNDPISSHDAFVILSLLVSYENTFSLSPSPEYLIAASRAVKSAAEQIASSSSLSSSNIEVSDEVLFTIIAQLAGENVEVSSNASMALVAFTKKLGKPLSDRIIPTIVQIWKAQQGKNDTICVVRCASAIIDLSCLGDAMMECAISSGAMDMLQNILIHDLEKDPLMVMSLLDLIEKMSNTLPMHAKRSKWLCSGPILKVLLNMAGGGIENDGEEMNGEITTNPDPILGGPALRLLSCLCRLAQRDESLFSSQEEGGSAHSRHLLVGFHRALHSFIYCNPRNSELERLALVDAISSFASSSPDAMTIVLDDPVLREGWLSLSVAQSKLKAVVLQSVANAIDPPKEVDANGDCVLPWSVPSNQIAMKLFNALSVVNESGGFGDDATKLVLTNAISPFVEIRLSSYALLKAIAKRGEGAQILLSHAGFFEFLTQRETSAETTKEGREAKHDIVIAILNSDARGLLADDTVKKLEDIVRQGPHYVKAVPWELATE</sequence>
<dbReference type="PANTHER" id="PTHR13554:SF10">
    <property type="entry name" value="26S PROTEASOME NON-ATPASE REGULATORY SUBUNIT 5"/>
    <property type="match status" value="1"/>
</dbReference>
<dbReference type="InterPro" id="IPR016024">
    <property type="entry name" value="ARM-type_fold"/>
</dbReference>
<organism evidence="1">
    <name type="scientific">Ditylum brightwellii</name>
    <dbReference type="NCBI Taxonomy" id="49249"/>
    <lineage>
        <taxon>Eukaryota</taxon>
        <taxon>Sar</taxon>
        <taxon>Stramenopiles</taxon>
        <taxon>Ochrophyta</taxon>
        <taxon>Bacillariophyta</taxon>
        <taxon>Mediophyceae</taxon>
        <taxon>Lithodesmiophycidae</taxon>
        <taxon>Lithodesmiales</taxon>
        <taxon>Lithodesmiaceae</taxon>
        <taxon>Ditylum</taxon>
    </lineage>
</organism>